<dbReference type="Gene3D" id="3.40.30.10">
    <property type="entry name" value="Glutaredoxin"/>
    <property type="match status" value="1"/>
</dbReference>
<dbReference type="InterPro" id="IPR053977">
    <property type="entry name" value="Rv2466c-like"/>
</dbReference>
<accession>A0A382Z5N0</accession>
<organism evidence="1">
    <name type="scientific">marine metagenome</name>
    <dbReference type="NCBI Taxonomy" id="408172"/>
    <lineage>
        <taxon>unclassified sequences</taxon>
        <taxon>metagenomes</taxon>
        <taxon>ecological metagenomes</taxon>
    </lineage>
</organism>
<sequence length="143" mass="16729">MCPWAYQTSIWMREVRDRLNIEVDWCFFSLEEINRDEGKKHPWEREWSYGWSMMRIGAFLKRIDPALNDAWYLKSGTALHIEGRKPHDPDVARLLLAEMDQDPQIVEEALADLTTHDDVKRDHELIVSLGGFGVPTLVFSNNE</sequence>
<evidence type="ECO:0000313" key="1">
    <source>
        <dbReference type="EMBL" id="SVD90773.1"/>
    </source>
</evidence>
<evidence type="ECO:0008006" key="2">
    <source>
        <dbReference type="Google" id="ProtNLM"/>
    </source>
</evidence>
<reference evidence="1" key="1">
    <citation type="submission" date="2018-05" db="EMBL/GenBank/DDBJ databases">
        <authorList>
            <person name="Lanie J.A."/>
            <person name="Ng W.-L."/>
            <person name="Kazmierczak K.M."/>
            <person name="Andrzejewski T.M."/>
            <person name="Davidsen T.M."/>
            <person name="Wayne K.J."/>
            <person name="Tettelin H."/>
            <person name="Glass J.I."/>
            <person name="Rusch D."/>
            <person name="Podicherti R."/>
            <person name="Tsui H.-C.T."/>
            <person name="Winkler M.E."/>
        </authorList>
    </citation>
    <scope>NUCLEOTIDE SEQUENCE</scope>
</reference>
<feature type="non-terminal residue" evidence="1">
    <location>
        <position position="143"/>
    </location>
</feature>
<proteinExistence type="predicted"/>
<name>A0A382Z5N0_9ZZZZ</name>
<protein>
    <recommendedName>
        <fullName evidence="2">DSBA-like thioredoxin domain-containing protein</fullName>
    </recommendedName>
</protein>
<gene>
    <name evidence="1" type="ORF">METZ01_LOCUS443627</name>
</gene>
<dbReference type="SUPFAM" id="SSF52833">
    <property type="entry name" value="Thioredoxin-like"/>
    <property type="match status" value="1"/>
</dbReference>
<dbReference type="Pfam" id="PF22234">
    <property type="entry name" value="Rv2466c-like"/>
    <property type="match status" value="1"/>
</dbReference>
<dbReference type="EMBL" id="UINC01181196">
    <property type="protein sequence ID" value="SVD90773.1"/>
    <property type="molecule type" value="Genomic_DNA"/>
</dbReference>
<dbReference type="InterPro" id="IPR036249">
    <property type="entry name" value="Thioredoxin-like_sf"/>
</dbReference>
<dbReference type="AlphaFoldDB" id="A0A382Z5N0"/>